<dbReference type="GO" id="GO:0016491">
    <property type="term" value="F:oxidoreductase activity"/>
    <property type="evidence" value="ECO:0007669"/>
    <property type="project" value="UniProtKB-KW"/>
</dbReference>
<dbReference type="PANTHER" id="PTHR43639">
    <property type="entry name" value="OXIDOREDUCTASE, SHORT-CHAIN DEHYDROGENASE/REDUCTASE FAMILY (AFU_ORTHOLOGUE AFUA_5G02870)"/>
    <property type="match status" value="1"/>
</dbReference>
<keyword evidence="5" id="KW-1185">Reference proteome</keyword>
<dbReference type="SMART" id="SM00822">
    <property type="entry name" value="PKS_KR"/>
    <property type="match status" value="1"/>
</dbReference>
<reference evidence="4 5" key="1">
    <citation type="journal article" date="2012" name="J. Bacteriol.">
        <title>Genome Sequence of Oceanibaculum indicum Type Strain P24.</title>
        <authorList>
            <person name="Lai Q."/>
            <person name="Shao Z."/>
        </authorList>
    </citation>
    <scope>NUCLEOTIDE SEQUENCE [LARGE SCALE GENOMIC DNA]</scope>
    <source>
        <strain evidence="4 5">P24</strain>
    </source>
</reference>
<dbReference type="PATRIC" id="fig|1207063.3.peg.1769"/>
<accession>K2JM65</accession>
<dbReference type="InterPro" id="IPR057326">
    <property type="entry name" value="KR_dom"/>
</dbReference>
<evidence type="ECO:0000313" key="5">
    <source>
        <dbReference type="Proteomes" id="UP000006746"/>
    </source>
</evidence>
<dbReference type="RefSeq" id="WP_008944357.1">
    <property type="nucleotide sequence ID" value="NZ_AMRL01000008.1"/>
</dbReference>
<comment type="caution">
    <text evidence="4">The sequence shown here is derived from an EMBL/GenBank/DDBJ whole genome shotgun (WGS) entry which is preliminary data.</text>
</comment>
<dbReference type="eggNOG" id="COG1028">
    <property type="taxonomic scope" value="Bacteria"/>
</dbReference>
<dbReference type="PRINTS" id="PR00081">
    <property type="entry name" value="GDHRDH"/>
</dbReference>
<evidence type="ECO:0000313" key="4">
    <source>
        <dbReference type="EMBL" id="EKE76423.1"/>
    </source>
</evidence>
<dbReference type="FunFam" id="3.40.50.720:FF:000173">
    <property type="entry name" value="3-oxoacyl-[acyl-carrier protein] reductase"/>
    <property type="match status" value="1"/>
</dbReference>
<dbReference type="PRINTS" id="PR00080">
    <property type="entry name" value="SDRFAMILY"/>
</dbReference>
<evidence type="ECO:0000256" key="2">
    <source>
        <dbReference type="ARBA" id="ARBA00023002"/>
    </source>
</evidence>
<dbReference type="PANTHER" id="PTHR43639:SF1">
    <property type="entry name" value="SHORT-CHAIN DEHYDROGENASE_REDUCTASE FAMILY PROTEIN"/>
    <property type="match status" value="1"/>
</dbReference>
<dbReference type="Pfam" id="PF13561">
    <property type="entry name" value="adh_short_C2"/>
    <property type="match status" value="1"/>
</dbReference>
<comment type="similarity">
    <text evidence="1">Belongs to the short-chain dehydrogenases/reductases (SDR) family.</text>
</comment>
<dbReference type="InterPro" id="IPR002347">
    <property type="entry name" value="SDR_fam"/>
</dbReference>
<keyword evidence="2" id="KW-0560">Oxidoreductase</keyword>
<feature type="domain" description="Ketoreductase" evidence="3">
    <location>
        <begin position="7"/>
        <end position="211"/>
    </location>
</feature>
<evidence type="ECO:0000256" key="1">
    <source>
        <dbReference type="ARBA" id="ARBA00006484"/>
    </source>
</evidence>
<organism evidence="4 5">
    <name type="scientific">Oceanibaculum indicum P24</name>
    <dbReference type="NCBI Taxonomy" id="1207063"/>
    <lineage>
        <taxon>Bacteria</taxon>
        <taxon>Pseudomonadati</taxon>
        <taxon>Pseudomonadota</taxon>
        <taxon>Alphaproteobacteria</taxon>
        <taxon>Rhodospirillales</taxon>
        <taxon>Oceanibaculaceae</taxon>
        <taxon>Oceanibaculum</taxon>
    </lineage>
</organism>
<dbReference type="Gene3D" id="3.40.50.720">
    <property type="entry name" value="NAD(P)-binding Rossmann-like Domain"/>
    <property type="match status" value="1"/>
</dbReference>
<name>K2JM65_9PROT</name>
<dbReference type="STRING" id="1207063.P24_08749"/>
<dbReference type="Proteomes" id="UP000006746">
    <property type="component" value="Unassembled WGS sequence"/>
</dbReference>
<proteinExistence type="inferred from homology"/>
<sequence length="254" mass="26138">MSGEIQRVYLVTGAGSGIGAAVCRRLAGSGIGLLVHTGSKREKAVAVAEECTAKGAACQVAVGDLAEAETAGMLVSDCQKHFGRLDGVIANAGFADRRTLQELDEEGLDRSIDVILRGSFRLAKAAQPLLAQSPSGRIVTVSSFVAHVFRLDGDAFTASAAAKGGLEALTRSLAAQMAPQGITVNAVVPGYVQKDAISGRSSMDDGRWKQAVARIPLGRLGRPDDIAAMIALLAGPEGSYITGQAIHVDGGLTL</sequence>
<evidence type="ECO:0000259" key="3">
    <source>
        <dbReference type="SMART" id="SM00822"/>
    </source>
</evidence>
<gene>
    <name evidence="4" type="ORF">P24_08749</name>
</gene>
<dbReference type="EMBL" id="AMRL01000008">
    <property type="protein sequence ID" value="EKE76423.1"/>
    <property type="molecule type" value="Genomic_DNA"/>
</dbReference>
<protein>
    <submittedName>
        <fullName evidence="4">Short-chain dehydrogenase/reductase SDR</fullName>
    </submittedName>
</protein>
<dbReference type="SUPFAM" id="SSF51735">
    <property type="entry name" value="NAD(P)-binding Rossmann-fold domains"/>
    <property type="match status" value="1"/>
</dbReference>
<dbReference type="AlphaFoldDB" id="K2JM65"/>
<dbReference type="CDD" id="cd05233">
    <property type="entry name" value="SDR_c"/>
    <property type="match status" value="1"/>
</dbReference>
<dbReference type="InterPro" id="IPR036291">
    <property type="entry name" value="NAD(P)-bd_dom_sf"/>
</dbReference>